<evidence type="ECO:0000256" key="1">
    <source>
        <dbReference type="SAM" id="MobiDB-lite"/>
    </source>
</evidence>
<sequence>MSTPFAQPSKSSSSFSLLSSSPSSSASTSRKYQSTRPIRSKSLPIIIPSSPPTPKNDPTVYPELPSDPKTWTSDHVALYLTYCLRLYPPAIIRDLTRYVSEEHTLTGKRFMRLKEENLRHMGFNERWIKLIMMGVKALRRQSLKDKILGNNGDYKDIIEEIEELEDEDMKSEDESDISPDTPISSSSSFSSPRTPSPINEKSFLLTPITTTNSVSLLSTEDKTFIQPTFTKLKDEVRIDLREHMDQPNTVDAPSDPQSHSRGPCLPPPNTGASVQRFSWSYIFSWPLSLSRILTGLWLLKRELLEKMPQHRFSQGFAVGGFVVWAWTRVSRTARQW</sequence>
<feature type="region of interest" description="Disordered" evidence="1">
    <location>
        <begin position="164"/>
        <end position="204"/>
    </location>
</feature>
<dbReference type="GO" id="GO:0003677">
    <property type="term" value="F:DNA binding"/>
    <property type="evidence" value="ECO:0007669"/>
    <property type="project" value="UniProtKB-KW"/>
</dbReference>
<gene>
    <name evidence="2" type="primary">aop_3</name>
    <name evidence="2" type="ORF">g.23238</name>
</gene>
<feature type="compositionally biased region" description="Low complexity" evidence="1">
    <location>
        <begin position="1"/>
        <end position="29"/>
    </location>
</feature>
<feature type="compositionally biased region" description="Polar residues" evidence="1">
    <location>
        <begin position="246"/>
        <end position="260"/>
    </location>
</feature>
<name>A0A1D1YMT7_9ARAE</name>
<dbReference type="AlphaFoldDB" id="A0A1D1YMT7"/>
<dbReference type="Gene3D" id="1.10.150.50">
    <property type="entry name" value="Transcription Factor, Ets-1"/>
    <property type="match status" value="1"/>
</dbReference>
<dbReference type="SUPFAM" id="SSF47769">
    <property type="entry name" value="SAM/Pointed domain"/>
    <property type="match status" value="1"/>
</dbReference>
<dbReference type="InterPro" id="IPR013761">
    <property type="entry name" value="SAM/pointed_sf"/>
</dbReference>
<feature type="region of interest" description="Disordered" evidence="1">
    <location>
        <begin position="1"/>
        <end position="60"/>
    </location>
</feature>
<dbReference type="EMBL" id="GDJX01011985">
    <property type="protein sequence ID" value="JAT55951.1"/>
    <property type="molecule type" value="Transcribed_RNA"/>
</dbReference>
<evidence type="ECO:0000313" key="2">
    <source>
        <dbReference type="EMBL" id="JAT55951.1"/>
    </source>
</evidence>
<feature type="compositionally biased region" description="Acidic residues" evidence="1">
    <location>
        <begin position="164"/>
        <end position="177"/>
    </location>
</feature>
<feature type="region of interest" description="Disordered" evidence="1">
    <location>
        <begin position="246"/>
        <end position="269"/>
    </location>
</feature>
<keyword evidence="2" id="KW-0238">DNA-binding</keyword>
<feature type="compositionally biased region" description="Low complexity" evidence="1">
    <location>
        <begin position="178"/>
        <end position="197"/>
    </location>
</feature>
<accession>A0A1D1YMT7</accession>
<organism evidence="2">
    <name type="scientific">Anthurium amnicola</name>
    <dbReference type="NCBI Taxonomy" id="1678845"/>
    <lineage>
        <taxon>Eukaryota</taxon>
        <taxon>Viridiplantae</taxon>
        <taxon>Streptophyta</taxon>
        <taxon>Embryophyta</taxon>
        <taxon>Tracheophyta</taxon>
        <taxon>Spermatophyta</taxon>
        <taxon>Magnoliopsida</taxon>
        <taxon>Liliopsida</taxon>
        <taxon>Araceae</taxon>
        <taxon>Pothoideae</taxon>
        <taxon>Potheae</taxon>
        <taxon>Anthurium</taxon>
    </lineage>
</organism>
<proteinExistence type="predicted"/>
<protein>
    <submittedName>
        <fullName evidence="2">Ets DNA-binding protein pokkuri</fullName>
    </submittedName>
</protein>
<reference evidence="2" key="1">
    <citation type="submission" date="2015-07" db="EMBL/GenBank/DDBJ databases">
        <title>Transcriptome Assembly of Anthurium amnicola.</title>
        <authorList>
            <person name="Suzuki J."/>
        </authorList>
    </citation>
    <scope>NUCLEOTIDE SEQUENCE</scope>
</reference>